<evidence type="ECO:0000313" key="2">
    <source>
        <dbReference type="EMBL" id="CAK5283930.1"/>
    </source>
</evidence>
<accession>A0AAD2Q7D7</accession>
<feature type="region of interest" description="Disordered" evidence="1">
    <location>
        <begin position="66"/>
        <end position="97"/>
    </location>
</feature>
<dbReference type="Proteomes" id="UP001295794">
    <property type="component" value="Unassembled WGS sequence"/>
</dbReference>
<evidence type="ECO:0000256" key="1">
    <source>
        <dbReference type="SAM" id="MobiDB-lite"/>
    </source>
</evidence>
<dbReference type="EMBL" id="CAVNYO010000478">
    <property type="protein sequence ID" value="CAK5283930.1"/>
    <property type="molecule type" value="Genomic_DNA"/>
</dbReference>
<organism evidence="2 3">
    <name type="scientific">Mycena citricolor</name>
    <dbReference type="NCBI Taxonomy" id="2018698"/>
    <lineage>
        <taxon>Eukaryota</taxon>
        <taxon>Fungi</taxon>
        <taxon>Dikarya</taxon>
        <taxon>Basidiomycota</taxon>
        <taxon>Agaricomycotina</taxon>
        <taxon>Agaricomycetes</taxon>
        <taxon>Agaricomycetidae</taxon>
        <taxon>Agaricales</taxon>
        <taxon>Marasmiineae</taxon>
        <taxon>Mycenaceae</taxon>
        <taxon>Mycena</taxon>
    </lineage>
</organism>
<gene>
    <name evidence="2" type="ORF">MYCIT1_LOCUS36854</name>
</gene>
<protein>
    <submittedName>
        <fullName evidence="2">Uncharacterized protein</fullName>
    </submittedName>
</protein>
<keyword evidence="3" id="KW-1185">Reference proteome</keyword>
<reference evidence="2" key="1">
    <citation type="submission" date="2023-11" db="EMBL/GenBank/DDBJ databases">
        <authorList>
            <person name="De Vega J J."/>
            <person name="De Vega J J."/>
        </authorList>
    </citation>
    <scope>NUCLEOTIDE SEQUENCE</scope>
</reference>
<name>A0AAD2Q7D7_9AGAR</name>
<feature type="compositionally biased region" description="Basic residues" evidence="1">
    <location>
        <begin position="74"/>
        <end position="83"/>
    </location>
</feature>
<dbReference type="AlphaFoldDB" id="A0AAD2Q7D7"/>
<sequence length="97" mass="10593">CLGSCAVIGRVVALRYAGQRRRHGDGMGRDAMQKIEPAKKPRWTACRWGHPLIPQIPAKLIKTGSLSPGMHLAQRQRMRKRVTGMRASGDTGSATST</sequence>
<evidence type="ECO:0000313" key="3">
    <source>
        <dbReference type="Proteomes" id="UP001295794"/>
    </source>
</evidence>
<comment type="caution">
    <text evidence="2">The sequence shown here is derived from an EMBL/GenBank/DDBJ whole genome shotgun (WGS) entry which is preliminary data.</text>
</comment>
<proteinExistence type="predicted"/>
<feature type="non-terminal residue" evidence="2">
    <location>
        <position position="1"/>
    </location>
</feature>